<reference evidence="1" key="1">
    <citation type="submission" date="2020-08" db="EMBL/GenBank/DDBJ databases">
        <title>Genome public.</title>
        <authorList>
            <person name="Liu C."/>
            <person name="Sun Q."/>
        </authorList>
    </citation>
    <scope>NUCLEOTIDE SEQUENCE</scope>
    <source>
        <strain evidence="1">N12</strain>
    </source>
</reference>
<dbReference type="Proteomes" id="UP000651085">
    <property type="component" value="Unassembled WGS sequence"/>
</dbReference>
<dbReference type="RefSeq" id="WP_262434038.1">
    <property type="nucleotide sequence ID" value="NZ_JACRTF010000001.1"/>
</dbReference>
<dbReference type="InterPro" id="IPR058238">
    <property type="entry name" value="Lant_leader_dom"/>
</dbReference>
<sequence>MEKKKLSLKKETITQLDDMSQIRGGGTWDVLKDTVTIVASTVLGAVTCAVGTVVMATAEHCPTAQTDCNTCVCETRWCMS</sequence>
<organism evidence="1 2">
    <name type="scientific">Jilunia laotingensis</name>
    <dbReference type="NCBI Taxonomy" id="2763675"/>
    <lineage>
        <taxon>Bacteria</taxon>
        <taxon>Pseudomonadati</taxon>
        <taxon>Bacteroidota</taxon>
        <taxon>Bacteroidia</taxon>
        <taxon>Bacteroidales</taxon>
        <taxon>Bacteroidaceae</taxon>
        <taxon>Jilunia</taxon>
    </lineage>
</organism>
<keyword evidence="2" id="KW-1185">Reference proteome</keyword>
<protein>
    <submittedName>
        <fullName evidence="1">Uncharacterized protein</fullName>
    </submittedName>
</protein>
<comment type="caution">
    <text evidence="1">The sequence shown here is derived from an EMBL/GenBank/DDBJ whole genome shotgun (WGS) entry which is preliminary data.</text>
</comment>
<evidence type="ECO:0000313" key="2">
    <source>
        <dbReference type="Proteomes" id="UP000651085"/>
    </source>
</evidence>
<dbReference type="EMBL" id="JACRTF010000001">
    <property type="protein sequence ID" value="MBC8592876.1"/>
    <property type="molecule type" value="Genomic_DNA"/>
</dbReference>
<name>A0A926IPL7_9BACT</name>
<dbReference type="AlphaFoldDB" id="A0A926IPL7"/>
<dbReference type="NCBIfam" id="NF038153">
    <property type="entry name" value="lant_leader_L1a"/>
    <property type="match status" value="1"/>
</dbReference>
<proteinExistence type="predicted"/>
<gene>
    <name evidence="1" type="ORF">H8744_06330</name>
</gene>
<evidence type="ECO:0000313" key="1">
    <source>
        <dbReference type="EMBL" id="MBC8592876.1"/>
    </source>
</evidence>
<accession>A0A926IPL7</accession>